<sequence length="301" mass="32149">MGRYEEKYAAPVSSQEALALQVDNAAKAYLKPGQGAASWLAERLGHQPSRSSLSRMLSKQTPVTLELLDRIAAACKLPAADAINPARVGRQIETGILLCNGRAYSCRFALGGKLDALNVAQGDLIARWHEGRWFVGTRNLPTLGVGYAVTSLLETSARPLPTRQQAVRLFSLNEDWLASIAATLGACGYVVSSHTKHDDLIAAAGSGLDAIVIEGSPFISKAAEIFVKRVRMRVRSHVPVVYAALEHSTLGEFGRVLPGGNNEYAVDLCPDAIQTMLSQLLAVASASESSPIPSLMEITAK</sequence>
<dbReference type="RefSeq" id="WP_284098946.1">
    <property type="nucleotide sequence ID" value="NZ_JARRAF010000001.1"/>
</dbReference>
<protein>
    <submittedName>
        <fullName evidence="2">Helix-turn-helix domain-containing protein</fullName>
    </submittedName>
</protein>
<organism evidence="2 3">
    <name type="scientific">Parachitinimonas caeni</name>
    <dbReference type="NCBI Taxonomy" id="3031301"/>
    <lineage>
        <taxon>Bacteria</taxon>
        <taxon>Pseudomonadati</taxon>
        <taxon>Pseudomonadota</taxon>
        <taxon>Betaproteobacteria</taxon>
        <taxon>Neisseriales</taxon>
        <taxon>Chitinibacteraceae</taxon>
        <taxon>Parachitinimonas</taxon>
    </lineage>
</organism>
<evidence type="ECO:0000313" key="3">
    <source>
        <dbReference type="Proteomes" id="UP001172778"/>
    </source>
</evidence>
<name>A0ABT7DVJ8_9NEIS</name>
<proteinExistence type="predicted"/>
<dbReference type="InterPro" id="IPR001387">
    <property type="entry name" value="Cro/C1-type_HTH"/>
</dbReference>
<keyword evidence="3" id="KW-1185">Reference proteome</keyword>
<dbReference type="PROSITE" id="PS50943">
    <property type="entry name" value="HTH_CROC1"/>
    <property type="match status" value="1"/>
</dbReference>
<accession>A0ABT7DVJ8</accession>
<gene>
    <name evidence="2" type="ORF">PZA18_01250</name>
</gene>
<reference evidence="2" key="1">
    <citation type="submission" date="2023-03" db="EMBL/GenBank/DDBJ databases">
        <title>Chitinimonas shenzhenensis gen. nov., sp. nov., a novel member of family Burkholderiaceae isolated from activated sludge collected in Shen Zhen, China.</title>
        <authorList>
            <person name="Wang X."/>
        </authorList>
    </citation>
    <scope>NUCLEOTIDE SEQUENCE</scope>
    <source>
        <strain evidence="2">DQS-5</strain>
    </source>
</reference>
<evidence type="ECO:0000313" key="2">
    <source>
        <dbReference type="EMBL" id="MDK2122667.1"/>
    </source>
</evidence>
<dbReference type="Pfam" id="PF08667">
    <property type="entry name" value="BetR"/>
    <property type="match status" value="1"/>
</dbReference>
<comment type="caution">
    <text evidence="2">The sequence shown here is derived from an EMBL/GenBank/DDBJ whole genome shotgun (WGS) entry which is preliminary data.</text>
</comment>
<feature type="domain" description="HTH cro/C1-type" evidence="1">
    <location>
        <begin position="40"/>
        <end position="82"/>
    </location>
</feature>
<dbReference type="Proteomes" id="UP001172778">
    <property type="component" value="Unassembled WGS sequence"/>
</dbReference>
<evidence type="ECO:0000259" key="1">
    <source>
        <dbReference type="PROSITE" id="PS50943"/>
    </source>
</evidence>
<dbReference type="EMBL" id="JARRAF010000001">
    <property type="protein sequence ID" value="MDK2122667.1"/>
    <property type="molecule type" value="Genomic_DNA"/>
</dbReference>
<dbReference type="InterPro" id="IPR013975">
    <property type="entry name" value="Tscrpt_reg_BetR_N"/>
</dbReference>